<sequence>MAVMTYEELYNSLGELGAGGKQVDKRIPVAQKEIATLTEQMNLLGDITRESLIELVKRNPMAVPYLGTCVGLSNDRLKSHLKHLYKTESWNIVSKKHAESFVDYFDENFSLVNKVKVQYERNWSFSDVLFERFVWSKRIAGKAIDQGKALEDAVENVVREIGLSYKMRDDFIGRRGIQVGCDLKVPAEGEPLILGAAKTYGSTGSKQGDAVREIRELAELREPRQYVFAFIDGLGWKRRVKDLQRIHQMLVDKEINGIYTMSMMDRLKQDIEHIAKAHGLIKSDT</sequence>
<dbReference type="RefSeq" id="WP_094265848.1">
    <property type="nucleotide sequence ID" value="NZ_NOWF01000014.1"/>
</dbReference>
<dbReference type="AlphaFoldDB" id="A0A235B1V6"/>
<reference evidence="1 2" key="1">
    <citation type="submission" date="2017-07" db="EMBL/GenBank/DDBJ databases">
        <title>The genome sequence of Paludifilum halophilum highlights mechanisms for microbial adaptation to high salt environemnts.</title>
        <authorList>
            <person name="Belbahri L."/>
        </authorList>
    </citation>
    <scope>NUCLEOTIDE SEQUENCE [LARGE SCALE GENOMIC DNA]</scope>
    <source>
        <strain evidence="1 2">DSM 102817</strain>
    </source>
</reference>
<dbReference type="OrthoDB" id="4808242at2"/>
<evidence type="ECO:0008006" key="3">
    <source>
        <dbReference type="Google" id="ProtNLM"/>
    </source>
</evidence>
<name>A0A235B1V6_9BACL</name>
<organism evidence="1 2">
    <name type="scientific">Paludifilum halophilum</name>
    <dbReference type="NCBI Taxonomy" id="1642702"/>
    <lineage>
        <taxon>Bacteria</taxon>
        <taxon>Bacillati</taxon>
        <taxon>Bacillota</taxon>
        <taxon>Bacilli</taxon>
        <taxon>Bacillales</taxon>
        <taxon>Thermoactinomycetaceae</taxon>
        <taxon>Paludifilum</taxon>
    </lineage>
</organism>
<keyword evidence="2" id="KW-1185">Reference proteome</keyword>
<dbReference type="EMBL" id="NOWF01000014">
    <property type="protein sequence ID" value="OYD06296.1"/>
    <property type="molecule type" value="Genomic_DNA"/>
</dbReference>
<accession>A0A235B1V6</accession>
<proteinExistence type="predicted"/>
<evidence type="ECO:0000313" key="1">
    <source>
        <dbReference type="EMBL" id="OYD06296.1"/>
    </source>
</evidence>
<dbReference type="Proteomes" id="UP000215459">
    <property type="component" value="Unassembled WGS sequence"/>
</dbReference>
<protein>
    <recommendedName>
        <fullName evidence="3">Restriction endonuclease type II DpnII-like domain-containing protein</fullName>
    </recommendedName>
</protein>
<comment type="caution">
    <text evidence="1">The sequence shown here is derived from an EMBL/GenBank/DDBJ whole genome shotgun (WGS) entry which is preliminary data.</text>
</comment>
<gene>
    <name evidence="1" type="ORF">CHM34_17180</name>
</gene>
<evidence type="ECO:0000313" key="2">
    <source>
        <dbReference type="Proteomes" id="UP000215459"/>
    </source>
</evidence>